<protein>
    <submittedName>
        <fullName evidence="1">Uncharacterized protein</fullName>
    </submittedName>
</protein>
<dbReference type="EMBL" id="CP071793">
    <property type="protein sequence ID" value="QTD52781.1"/>
    <property type="molecule type" value="Genomic_DNA"/>
</dbReference>
<proteinExistence type="predicted"/>
<gene>
    <name evidence="1" type="ORF">J3U87_09920</name>
</gene>
<dbReference type="AlphaFoldDB" id="A0A8A4TUJ2"/>
<evidence type="ECO:0000313" key="1">
    <source>
        <dbReference type="EMBL" id="QTD52781.1"/>
    </source>
</evidence>
<dbReference type="Proteomes" id="UP000663929">
    <property type="component" value="Chromosome"/>
</dbReference>
<dbReference type="KEGG" id="scor:J3U87_09920"/>
<accession>A0A8A4TUJ2</accession>
<sequence>MTFKIIPDGISAEELLAQKGWFLMVDVFRVLDPEDTGKYKLAFKQIKRVISQGGDPFETMGRRKLGGRVLLLMEKFAPWYLANPMFKLGKLEADMEFGDFMGIEGEQYFRLSEVCNHFKDHLPYSYSILKRDADRRDDPLAEIGICKYDTTYIVQMPRFREWLQSEFLA</sequence>
<reference evidence="1" key="1">
    <citation type="submission" date="2021-03" db="EMBL/GenBank/DDBJ databases">
        <title>Acanthopleuribacteraceae sp. M133.</title>
        <authorList>
            <person name="Wang G."/>
        </authorList>
    </citation>
    <scope>NUCLEOTIDE SEQUENCE</scope>
    <source>
        <strain evidence="1">M133</strain>
    </source>
</reference>
<evidence type="ECO:0000313" key="2">
    <source>
        <dbReference type="Proteomes" id="UP000663929"/>
    </source>
</evidence>
<name>A0A8A4TUJ2_SULCO</name>
<dbReference type="RefSeq" id="WP_237382882.1">
    <property type="nucleotide sequence ID" value="NZ_CP071793.1"/>
</dbReference>
<keyword evidence="2" id="KW-1185">Reference proteome</keyword>
<organism evidence="1 2">
    <name type="scientific">Sulfidibacter corallicola</name>
    <dbReference type="NCBI Taxonomy" id="2818388"/>
    <lineage>
        <taxon>Bacteria</taxon>
        <taxon>Pseudomonadati</taxon>
        <taxon>Acidobacteriota</taxon>
        <taxon>Holophagae</taxon>
        <taxon>Acanthopleuribacterales</taxon>
        <taxon>Acanthopleuribacteraceae</taxon>
        <taxon>Sulfidibacter</taxon>
    </lineage>
</organism>